<protein>
    <submittedName>
        <fullName evidence="3">Ferrous iron transporter B</fullName>
    </submittedName>
</protein>
<feature type="transmembrane region" description="Helical" evidence="1">
    <location>
        <begin position="518"/>
        <end position="539"/>
    </location>
</feature>
<dbReference type="InterPro" id="IPR011640">
    <property type="entry name" value="Fe2_transport_prot_B_C"/>
</dbReference>
<dbReference type="AlphaFoldDB" id="A0A948W4T0"/>
<evidence type="ECO:0000313" key="4">
    <source>
        <dbReference type="Proteomes" id="UP000777784"/>
    </source>
</evidence>
<feature type="transmembrane region" description="Helical" evidence="1">
    <location>
        <begin position="403"/>
        <end position="436"/>
    </location>
</feature>
<dbReference type="PANTHER" id="PTHR43185">
    <property type="entry name" value="FERROUS IRON TRANSPORT PROTEIN B"/>
    <property type="match status" value="1"/>
</dbReference>
<dbReference type="Gene3D" id="3.40.50.300">
    <property type="entry name" value="P-loop containing nucleotide triphosphate hydrolases"/>
    <property type="match status" value="1"/>
</dbReference>
<feature type="transmembrane region" description="Helical" evidence="1">
    <location>
        <begin position="573"/>
        <end position="594"/>
    </location>
</feature>
<dbReference type="InterPro" id="IPR041069">
    <property type="entry name" value="FeoB_Cyto"/>
</dbReference>
<dbReference type="Pfam" id="PF17910">
    <property type="entry name" value="FeoB_Cyto"/>
    <property type="match status" value="1"/>
</dbReference>
<dbReference type="InterPro" id="IPR050860">
    <property type="entry name" value="FeoB_GTPase"/>
</dbReference>
<dbReference type="GO" id="GO:0005525">
    <property type="term" value="F:GTP binding"/>
    <property type="evidence" value="ECO:0007669"/>
    <property type="project" value="InterPro"/>
</dbReference>
<keyword evidence="1" id="KW-1133">Transmembrane helix</keyword>
<dbReference type="CDD" id="cd01879">
    <property type="entry name" value="FeoB"/>
    <property type="match status" value="1"/>
</dbReference>
<feature type="transmembrane region" description="Helical" evidence="1">
    <location>
        <begin position="297"/>
        <end position="320"/>
    </location>
</feature>
<dbReference type="InterPro" id="IPR027417">
    <property type="entry name" value="P-loop_NTPase"/>
</dbReference>
<feature type="transmembrane region" description="Helical" evidence="1">
    <location>
        <begin position="490"/>
        <end position="512"/>
    </location>
</feature>
<proteinExistence type="predicted"/>
<dbReference type="PANTHER" id="PTHR43185:SF1">
    <property type="entry name" value="FE(2+) TRANSPORTER FEOB"/>
    <property type="match status" value="1"/>
</dbReference>
<dbReference type="EMBL" id="JAHJDP010000095">
    <property type="protein sequence ID" value="MBU2692557.1"/>
    <property type="molecule type" value="Genomic_DNA"/>
</dbReference>
<gene>
    <name evidence="3" type="ORF">KJ970_16710</name>
</gene>
<evidence type="ECO:0000313" key="3">
    <source>
        <dbReference type="EMBL" id="MBU2692557.1"/>
    </source>
</evidence>
<dbReference type="InterPro" id="IPR011642">
    <property type="entry name" value="Gate_dom"/>
</dbReference>
<sequence>MKKSIESKSPNPPESTHSLLLVGQSNVGKSAIFGALTNRYVAVSNYPGTTVEVTQGVAKFKDRDATILDTPGTNSLLPMSNDERVTRDILMTHPTADIIQVGDGKNLSRTLHLTLELAEAGRSIVLVLNMLDEARARGIRIDTQKLHQQVGCPVVATVAIRRQGFRQLISTQPAPAHAVTAIQYPLVIEHAIADLEDLLPSDTGLTPRALALLILQSDESLADWLREKLSLEILGRLEGIRAVTERKAGRPLSEIIFNARNERVAAILDKCFQQTVQRTSGWSRRLGGWSSHPVKGLFILALILYFSFWFVGLLGAGTLVDLMETGLFGQAISPLAIKATDSILPFPHQHDVEETGWELKIPLTPQTSLPLGVGHKTEALQPTYTITGELTNLQKSFQILHDFLVGPFGLFTMALAYGFAIILPIVGTFFLLFSLMEDSGYLPRLAVMVNSLFRKMGLNGRAVLPLVLGLGCDTMATMSTRILSTSKQRIITTLLLALVIPCSAQLGVLLAMISRLTIYGALIWTATLLGILFGVGHLASKIIPGPPADFLMEIPPLRRPVLSNVFQKTGARIIWYLREVIPLFILGTFILFLFDKFQLLGWLHRMGAPVVEGVLGLPRETTEAFLIGFLRRDYGAVFLLDAATGPDAILNTAQVLTSMIVITLFVPCIANVFMIIKEFGFRVALIMMAFIFPFAFLVGGIIQRLVGWLGIPV</sequence>
<dbReference type="GO" id="GO:0015093">
    <property type="term" value="F:ferrous iron transmembrane transporter activity"/>
    <property type="evidence" value="ECO:0007669"/>
    <property type="project" value="InterPro"/>
</dbReference>
<dbReference type="Pfam" id="PF02421">
    <property type="entry name" value="FeoB_N"/>
    <property type="match status" value="1"/>
</dbReference>
<comment type="caution">
    <text evidence="3">The sequence shown here is derived from an EMBL/GenBank/DDBJ whole genome shotgun (WGS) entry which is preliminary data.</text>
</comment>
<dbReference type="InterPro" id="IPR030389">
    <property type="entry name" value="G_FEOB_dom"/>
</dbReference>
<accession>A0A948W4T0</accession>
<keyword evidence="1" id="KW-0472">Membrane</keyword>
<organism evidence="3 4">
    <name type="scientific">Eiseniibacteriota bacterium</name>
    <dbReference type="NCBI Taxonomy" id="2212470"/>
    <lineage>
        <taxon>Bacteria</taxon>
        <taxon>Candidatus Eiseniibacteriota</taxon>
    </lineage>
</organism>
<dbReference type="PRINTS" id="PR00326">
    <property type="entry name" value="GTP1OBG"/>
</dbReference>
<evidence type="ECO:0000256" key="1">
    <source>
        <dbReference type="SAM" id="Phobius"/>
    </source>
</evidence>
<dbReference type="Gene3D" id="1.10.287.1770">
    <property type="match status" value="1"/>
</dbReference>
<dbReference type="Pfam" id="PF07670">
    <property type="entry name" value="Gate"/>
    <property type="match status" value="1"/>
</dbReference>
<dbReference type="SUPFAM" id="SSF52540">
    <property type="entry name" value="P-loop containing nucleoside triphosphate hydrolases"/>
    <property type="match status" value="1"/>
</dbReference>
<feature type="transmembrane region" description="Helical" evidence="1">
    <location>
        <begin position="655"/>
        <end position="676"/>
    </location>
</feature>
<feature type="transmembrane region" description="Helical" evidence="1">
    <location>
        <begin position="683"/>
        <end position="706"/>
    </location>
</feature>
<evidence type="ECO:0000259" key="2">
    <source>
        <dbReference type="PROSITE" id="PS51711"/>
    </source>
</evidence>
<dbReference type="PROSITE" id="PS51711">
    <property type="entry name" value="G_FEOB"/>
    <property type="match status" value="1"/>
</dbReference>
<feature type="domain" description="FeoB-type G" evidence="2">
    <location>
        <begin position="16"/>
        <end position="178"/>
    </location>
</feature>
<name>A0A948W4T0_UNCEI</name>
<dbReference type="Proteomes" id="UP000777784">
    <property type="component" value="Unassembled WGS sequence"/>
</dbReference>
<dbReference type="GO" id="GO:0005886">
    <property type="term" value="C:plasma membrane"/>
    <property type="evidence" value="ECO:0007669"/>
    <property type="project" value="TreeGrafter"/>
</dbReference>
<dbReference type="InterPro" id="IPR006073">
    <property type="entry name" value="GTP-bd"/>
</dbReference>
<reference evidence="3" key="1">
    <citation type="submission" date="2021-05" db="EMBL/GenBank/DDBJ databases">
        <title>Energy efficiency and biological interactions define the core microbiome of deep oligotrophic groundwater.</title>
        <authorList>
            <person name="Mehrshad M."/>
            <person name="Lopez-Fernandez M."/>
            <person name="Bell E."/>
            <person name="Bernier-Latmani R."/>
            <person name="Bertilsson S."/>
            <person name="Dopson M."/>
        </authorList>
    </citation>
    <scope>NUCLEOTIDE SEQUENCE</scope>
    <source>
        <strain evidence="3">Modern_marine.mb.64</strain>
    </source>
</reference>
<keyword evidence="1" id="KW-0812">Transmembrane</keyword>
<dbReference type="Pfam" id="PF07664">
    <property type="entry name" value="FeoB_C"/>
    <property type="match status" value="1"/>
</dbReference>